<proteinExistence type="predicted"/>
<sequence length="240" mass="28083">MEKLGYSRRTQKLIYWIISDFANFWNGESAGTTPTTYDLEYAKNILKSEFAKIYQGFNSNTNVYEYLNSMLEDKYNLSNDVMFDMILKAYQMLQNKAGYFSLSLNQLSQKQANDFVEWLIQLAIEYGIELRQEITSAIDREEYHRAFIFACLKNKVCCVCGKVAELHHYDQASSIGGYKFDDGLKLRVMPLCREHHTEIHNIGRDVFSSKYHLAGIKLNSNEIDYLRKNVYTNHFKAFKE</sequence>
<dbReference type="EMBL" id="BK016227">
    <property type="protein sequence ID" value="DAG03329.1"/>
    <property type="molecule type" value="Genomic_DNA"/>
</dbReference>
<accession>A0A8S5V9A1</accession>
<organism evidence="1">
    <name type="scientific">Siphoviridae sp. ct6rT12</name>
    <dbReference type="NCBI Taxonomy" id="2825346"/>
    <lineage>
        <taxon>Viruses</taxon>
        <taxon>Duplodnaviria</taxon>
        <taxon>Heunggongvirae</taxon>
        <taxon>Uroviricota</taxon>
        <taxon>Caudoviricetes</taxon>
    </lineage>
</organism>
<dbReference type="Pfam" id="PF16784">
    <property type="entry name" value="HNHc_6"/>
    <property type="match status" value="1"/>
</dbReference>
<reference evidence="1" key="1">
    <citation type="journal article" date="2021" name="Proc. Natl. Acad. Sci. U.S.A.">
        <title>A Catalog of Tens of Thousands of Viruses from Human Metagenomes Reveals Hidden Associations with Chronic Diseases.</title>
        <authorList>
            <person name="Tisza M.J."/>
            <person name="Buck C.B."/>
        </authorList>
    </citation>
    <scope>NUCLEOTIDE SEQUENCE</scope>
    <source>
        <strain evidence="1">Ct6rT12</strain>
    </source>
</reference>
<name>A0A8S5V9A1_9CAUD</name>
<dbReference type="InterPro" id="IPR041242">
    <property type="entry name" value="HNHc_6"/>
</dbReference>
<protein>
    <submittedName>
        <fullName evidence="1">Putative HNHc nuclease</fullName>
    </submittedName>
</protein>
<evidence type="ECO:0000313" key="1">
    <source>
        <dbReference type="EMBL" id="DAG03329.1"/>
    </source>
</evidence>